<feature type="transmembrane region" description="Helical" evidence="1">
    <location>
        <begin position="117"/>
        <end position="139"/>
    </location>
</feature>
<keyword evidence="1" id="KW-0472">Membrane</keyword>
<organism evidence="2 3">
    <name type="scientific">Sphaerosporella brunnea</name>
    <dbReference type="NCBI Taxonomy" id="1250544"/>
    <lineage>
        <taxon>Eukaryota</taxon>
        <taxon>Fungi</taxon>
        <taxon>Dikarya</taxon>
        <taxon>Ascomycota</taxon>
        <taxon>Pezizomycotina</taxon>
        <taxon>Pezizomycetes</taxon>
        <taxon>Pezizales</taxon>
        <taxon>Pyronemataceae</taxon>
        <taxon>Sphaerosporella</taxon>
    </lineage>
</organism>
<dbReference type="InParanoid" id="A0A5J5F1Z4"/>
<evidence type="ECO:0000256" key="1">
    <source>
        <dbReference type="SAM" id="Phobius"/>
    </source>
</evidence>
<evidence type="ECO:0000313" key="3">
    <source>
        <dbReference type="Proteomes" id="UP000326924"/>
    </source>
</evidence>
<comment type="caution">
    <text evidence="2">The sequence shown here is derived from an EMBL/GenBank/DDBJ whole genome shotgun (WGS) entry which is preliminary data.</text>
</comment>
<gene>
    <name evidence="2" type="ORF">FN846DRAFT_940612</name>
</gene>
<reference evidence="2 3" key="1">
    <citation type="submission" date="2019-09" db="EMBL/GenBank/DDBJ databases">
        <title>Draft genome of the ectomycorrhizal ascomycete Sphaerosporella brunnea.</title>
        <authorList>
            <consortium name="DOE Joint Genome Institute"/>
            <person name="Benucci G.M."/>
            <person name="Marozzi G."/>
            <person name="Antonielli L."/>
            <person name="Sanchez S."/>
            <person name="Marco P."/>
            <person name="Wang X."/>
            <person name="Falini L.B."/>
            <person name="Barry K."/>
            <person name="Haridas S."/>
            <person name="Lipzen A."/>
            <person name="Labutti K."/>
            <person name="Grigoriev I.V."/>
            <person name="Murat C."/>
            <person name="Martin F."/>
            <person name="Albertini E."/>
            <person name="Donnini D."/>
            <person name="Bonito G."/>
        </authorList>
    </citation>
    <scope>NUCLEOTIDE SEQUENCE [LARGE SCALE GENOMIC DNA]</scope>
    <source>
        <strain evidence="2 3">Sb_GMNB300</strain>
    </source>
</reference>
<proteinExistence type="predicted"/>
<evidence type="ECO:0000313" key="2">
    <source>
        <dbReference type="EMBL" id="KAA8909935.1"/>
    </source>
</evidence>
<dbReference type="Proteomes" id="UP000326924">
    <property type="component" value="Unassembled WGS sequence"/>
</dbReference>
<name>A0A5J5F1Z4_9PEZI</name>
<dbReference type="EMBL" id="VXIS01000052">
    <property type="protein sequence ID" value="KAA8909935.1"/>
    <property type="molecule type" value="Genomic_DNA"/>
</dbReference>
<accession>A0A5J5F1Z4</accession>
<dbReference type="AlphaFoldDB" id="A0A5J5F1Z4"/>
<keyword evidence="1" id="KW-0812">Transmembrane</keyword>
<sequence length="150" mass="16461">MRHHRHLRWMDEYHSLPRVLRAFVKIVVADLSKQLHQIVSVRARARIEYAVTPRTEVYSGLRGGAIIARLVSTVRLLVSNNVPIGGTILALAVCAMLELCTRHGFSDGVCVLDVVDVVVNGLAGLTVSGSTLLLAAAFLRRHAWTWGSKA</sequence>
<keyword evidence="3" id="KW-1185">Reference proteome</keyword>
<protein>
    <submittedName>
        <fullName evidence="2">Uncharacterized protein</fullName>
    </submittedName>
</protein>
<keyword evidence="1" id="KW-1133">Transmembrane helix</keyword>
<feature type="transmembrane region" description="Helical" evidence="1">
    <location>
        <begin position="84"/>
        <end position="105"/>
    </location>
</feature>